<dbReference type="Gene3D" id="1.10.490.10">
    <property type="entry name" value="Globins"/>
    <property type="match status" value="1"/>
</dbReference>
<evidence type="ECO:0000256" key="6">
    <source>
        <dbReference type="ARBA" id="ARBA00034496"/>
    </source>
</evidence>
<evidence type="ECO:0000256" key="5">
    <source>
        <dbReference type="ARBA" id="ARBA00023004"/>
    </source>
</evidence>
<comment type="caution">
    <text evidence="7">The sequence shown here is derived from an EMBL/GenBank/DDBJ whole genome shotgun (WGS) entry which is preliminary data.</text>
</comment>
<sequence>MRSLYERIGEDSLRILIENFYDEIERNPAAEALHLLHIRGHGVQHSRIEQFNFLSGFFGGPKLYVEKFGHSNLKKIHEHIDIDTPLRELWLECMSRAIERTNLSSDTATEIMSFLTKAARTIGTDNPDHPVSRNR</sequence>
<keyword evidence="3" id="KW-0349">Heme</keyword>
<dbReference type="Pfam" id="PF01152">
    <property type="entry name" value="Bac_globin"/>
    <property type="match status" value="1"/>
</dbReference>
<keyword evidence="2" id="KW-0813">Transport</keyword>
<keyword evidence="8" id="KW-1185">Reference proteome</keyword>
<proteinExistence type="inferred from homology"/>
<organism evidence="7 8">
    <name type="scientific">Methylorubrum aminovorans</name>
    <dbReference type="NCBI Taxonomy" id="269069"/>
    <lineage>
        <taxon>Bacteria</taxon>
        <taxon>Pseudomonadati</taxon>
        <taxon>Pseudomonadota</taxon>
        <taxon>Alphaproteobacteria</taxon>
        <taxon>Hyphomicrobiales</taxon>
        <taxon>Methylobacteriaceae</taxon>
        <taxon>Methylorubrum</taxon>
    </lineage>
</organism>
<accession>A0ABQ4UNB8</accession>
<reference evidence="7" key="2">
    <citation type="submission" date="2021-08" db="EMBL/GenBank/DDBJ databases">
        <authorList>
            <person name="Tani A."/>
            <person name="Ola A."/>
            <person name="Ogura Y."/>
            <person name="Katsura K."/>
            <person name="Hayashi T."/>
        </authorList>
    </citation>
    <scope>NUCLEOTIDE SEQUENCE</scope>
    <source>
        <strain evidence="7">NBRC 15686</strain>
    </source>
</reference>
<evidence type="ECO:0000313" key="8">
    <source>
        <dbReference type="Proteomes" id="UP001055039"/>
    </source>
</evidence>
<reference evidence="7" key="1">
    <citation type="journal article" date="2021" name="Front. Microbiol.">
        <title>Comprehensive Comparative Genomics and Phenotyping of Methylobacterium Species.</title>
        <authorList>
            <person name="Alessa O."/>
            <person name="Ogura Y."/>
            <person name="Fujitani Y."/>
            <person name="Takami H."/>
            <person name="Hayashi T."/>
            <person name="Sahin N."/>
            <person name="Tani A."/>
        </authorList>
    </citation>
    <scope>NUCLEOTIDE SEQUENCE</scope>
    <source>
        <strain evidence="7">NBRC 15686</strain>
    </source>
</reference>
<dbReference type="EMBL" id="BPRC01000035">
    <property type="protein sequence ID" value="GJE67852.1"/>
    <property type="molecule type" value="Genomic_DNA"/>
</dbReference>
<dbReference type="Proteomes" id="UP001055039">
    <property type="component" value="Unassembled WGS sequence"/>
</dbReference>
<keyword evidence="5" id="KW-0408">Iron</keyword>
<dbReference type="InterPro" id="IPR012292">
    <property type="entry name" value="Globin/Proto"/>
</dbReference>
<evidence type="ECO:0000256" key="3">
    <source>
        <dbReference type="ARBA" id="ARBA00022617"/>
    </source>
</evidence>
<dbReference type="InterPro" id="IPR019795">
    <property type="entry name" value="Globin_bac-like_CS"/>
</dbReference>
<name>A0ABQ4UNB8_9HYPH</name>
<gene>
    <name evidence="7" type="primary">yjbI</name>
    <name evidence="7" type="ORF">LNAOJCKE_5085</name>
</gene>
<dbReference type="InterPro" id="IPR001486">
    <property type="entry name" value="Hemoglobin_trunc"/>
</dbReference>
<dbReference type="RefSeq" id="WP_108943203.1">
    <property type="nucleotide sequence ID" value="NZ_BAAADH010000099.1"/>
</dbReference>
<dbReference type="SUPFAM" id="SSF46458">
    <property type="entry name" value="Globin-like"/>
    <property type="match status" value="1"/>
</dbReference>
<dbReference type="InterPro" id="IPR044203">
    <property type="entry name" value="GlbO/GLB3-like"/>
</dbReference>
<comment type="cofactor">
    <cofactor evidence="1">
        <name>heme</name>
        <dbReference type="ChEBI" id="CHEBI:30413"/>
    </cofactor>
</comment>
<dbReference type="PANTHER" id="PTHR47366:SF1">
    <property type="entry name" value="TWO-ON-TWO HEMOGLOBIN-3"/>
    <property type="match status" value="1"/>
</dbReference>
<keyword evidence="4" id="KW-0479">Metal-binding</keyword>
<evidence type="ECO:0000256" key="4">
    <source>
        <dbReference type="ARBA" id="ARBA00022723"/>
    </source>
</evidence>
<evidence type="ECO:0000256" key="2">
    <source>
        <dbReference type="ARBA" id="ARBA00022448"/>
    </source>
</evidence>
<evidence type="ECO:0000256" key="1">
    <source>
        <dbReference type="ARBA" id="ARBA00001971"/>
    </source>
</evidence>
<dbReference type="PANTHER" id="PTHR47366">
    <property type="entry name" value="TWO-ON-TWO HEMOGLOBIN-3"/>
    <property type="match status" value="1"/>
</dbReference>
<comment type="similarity">
    <text evidence="6">Belongs to the truncated hemoglobin family. Group II subfamily.</text>
</comment>
<protein>
    <submittedName>
        <fullName evidence="7">Group 2 truncated hemoglobin YjbI</fullName>
    </submittedName>
</protein>
<dbReference type="InterPro" id="IPR009050">
    <property type="entry name" value="Globin-like_sf"/>
</dbReference>
<dbReference type="PROSITE" id="PS01213">
    <property type="entry name" value="GLOBIN_FAM_2"/>
    <property type="match status" value="1"/>
</dbReference>
<evidence type="ECO:0000313" key="7">
    <source>
        <dbReference type="EMBL" id="GJE67852.1"/>
    </source>
</evidence>